<evidence type="ECO:0000313" key="1">
    <source>
        <dbReference type="EMBL" id="ORM27304.1"/>
    </source>
</evidence>
<proteinExistence type="predicted"/>
<dbReference type="AlphaFoldDB" id="A0AAE5IRF7"/>
<comment type="caution">
    <text evidence="1">The sequence shown here is derived from an EMBL/GenBank/DDBJ whole genome shotgun (WGS) entry which is preliminary data.</text>
</comment>
<accession>A0AAE5IRF7</accession>
<evidence type="ECO:0000313" key="2">
    <source>
        <dbReference type="Proteomes" id="UP000193518"/>
    </source>
</evidence>
<name>A0AAE5IRF7_RHOHA</name>
<organism evidence="1 2">
    <name type="scientific">Rhodococcus hoagii</name>
    <name type="common">Corynebacterium equii</name>
    <dbReference type="NCBI Taxonomy" id="43767"/>
    <lineage>
        <taxon>Bacteria</taxon>
        <taxon>Bacillati</taxon>
        <taxon>Actinomycetota</taxon>
        <taxon>Actinomycetes</taxon>
        <taxon>Mycobacteriales</taxon>
        <taxon>Nocardiaceae</taxon>
        <taxon>Prescottella</taxon>
    </lineage>
</organism>
<dbReference type="Proteomes" id="UP000193518">
    <property type="component" value="Unassembled WGS sequence"/>
</dbReference>
<sequence>MGADGPTALAVLMSREADLHVMQLMQASPLWEGPAGLSNSSRRSIRGIGTAMPVAVGVAPVARMWDFFVSWIRDEFVSAVALPI</sequence>
<protein>
    <submittedName>
        <fullName evidence="1">Uncharacterized protein</fullName>
    </submittedName>
</protein>
<dbReference type="EMBL" id="LWIC01000004">
    <property type="protein sequence ID" value="ORM27304.1"/>
    <property type="molecule type" value="Genomic_DNA"/>
</dbReference>
<gene>
    <name evidence="1" type="ORF">A5N68_12650</name>
</gene>
<reference evidence="1 2" key="1">
    <citation type="journal article" date="2016" name="Genome Biol. Evol.">
        <title>Pangenome and Phylogenomic Analysis of the Pathogenic Actinobacterium Rhodococcus equi.</title>
        <authorList>
            <person name="Anastasi E."/>
            <person name="MacArthur I."/>
            <person name="Scortti M."/>
            <person name="Alvarez S."/>
            <person name="Giguere S."/>
            <person name="Vazquez-Boland J.A."/>
        </authorList>
    </citation>
    <scope>NUCLEOTIDE SEQUENCE [LARGE SCALE GENOMIC DNA]</scope>
    <source>
        <strain evidence="1 2">PAM1271</strain>
    </source>
</reference>